<evidence type="ECO:0000313" key="1">
    <source>
        <dbReference type="EMBL" id="MFC6282214.1"/>
    </source>
</evidence>
<gene>
    <name evidence="1" type="ORF">ACFQND_13355</name>
</gene>
<dbReference type="Proteomes" id="UP001596270">
    <property type="component" value="Unassembled WGS sequence"/>
</dbReference>
<dbReference type="RefSeq" id="WP_371438953.1">
    <property type="nucleotide sequence ID" value="NZ_JBHSRS010000072.1"/>
</dbReference>
<proteinExistence type="predicted"/>
<accession>A0ABW1TX57</accession>
<name>A0ABW1TX57_9BURK</name>
<evidence type="ECO:0008006" key="3">
    <source>
        <dbReference type="Google" id="ProtNLM"/>
    </source>
</evidence>
<reference evidence="2" key="1">
    <citation type="journal article" date="2019" name="Int. J. Syst. Evol. Microbiol.">
        <title>The Global Catalogue of Microorganisms (GCM) 10K type strain sequencing project: providing services to taxonomists for standard genome sequencing and annotation.</title>
        <authorList>
            <consortium name="The Broad Institute Genomics Platform"/>
            <consortium name="The Broad Institute Genome Sequencing Center for Infectious Disease"/>
            <person name="Wu L."/>
            <person name="Ma J."/>
        </authorList>
    </citation>
    <scope>NUCLEOTIDE SEQUENCE [LARGE SCALE GENOMIC DNA]</scope>
    <source>
        <strain evidence="2">CCUG 39402</strain>
    </source>
</reference>
<comment type="caution">
    <text evidence="1">The sequence shown here is derived from an EMBL/GenBank/DDBJ whole genome shotgun (WGS) entry which is preliminary data.</text>
</comment>
<evidence type="ECO:0000313" key="2">
    <source>
        <dbReference type="Proteomes" id="UP001596270"/>
    </source>
</evidence>
<sequence length="388" mass="43486">MPILFFMPWVACGEPLDLGVLRLVPYERGVQPGVLNGVAQESLDAILGSYGDPDYYPSESTSKHVLDATLLVWPEDQEGGELEDGLVLRRLAQVQYVAFSALAQRQFFGYSGYCNSDGYQAIAQRFSAGAPGDTAVTRRRRDGHGLHHVGNASVPRFIRPEHVDEGLRLDIDAQLVIALLNVPSGEVKDRIDAAIDAFVKANTDSSAVLERAEMVLMRVAFETLLGSTHQTFDLRERFEHHFRSDLASPPKWQGGALTEKIWRTRWSKNVKRPLDAWVQDFCAGRNAVAHGPSGDQEPTVWPRHNHLLFASRLFPLMVKKVLAENGLYQLSAEDLAFRRGFEAYLAHDVLSRVDANMPELWWSRVERDLLWDIGWADTFAASNENDSS</sequence>
<protein>
    <recommendedName>
        <fullName evidence="3">Apea-like HEPN domain-containing protein</fullName>
    </recommendedName>
</protein>
<organism evidence="1 2">
    <name type="scientific">Polaromonas aquatica</name>
    <dbReference type="NCBI Taxonomy" id="332657"/>
    <lineage>
        <taxon>Bacteria</taxon>
        <taxon>Pseudomonadati</taxon>
        <taxon>Pseudomonadota</taxon>
        <taxon>Betaproteobacteria</taxon>
        <taxon>Burkholderiales</taxon>
        <taxon>Comamonadaceae</taxon>
        <taxon>Polaromonas</taxon>
    </lineage>
</organism>
<dbReference type="EMBL" id="JBHSRS010000072">
    <property type="protein sequence ID" value="MFC6282214.1"/>
    <property type="molecule type" value="Genomic_DNA"/>
</dbReference>
<keyword evidence="2" id="KW-1185">Reference proteome</keyword>